<gene>
    <name evidence="1" type="ORF">EDC14_100656</name>
</gene>
<sequence length="61" mass="7247">MNNVFDPSKEAQLMDMWDNQEIQVLQDELLQFVSEERKQMFEEILAEYAVLIQDTTVNLKP</sequence>
<evidence type="ECO:0000313" key="2">
    <source>
        <dbReference type="Proteomes" id="UP000295008"/>
    </source>
</evidence>
<comment type="caution">
    <text evidence="1">The sequence shown here is derived from an EMBL/GenBank/DDBJ whole genome shotgun (WGS) entry which is preliminary data.</text>
</comment>
<evidence type="ECO:0000313" key="1">
    <source>
        <dbReference type="EMBL" id="TCL72346.1"/>
    </source>
</evidence>
<dbReference type="AlphaFoldDB" id="A0A4R1RZX1"/>
<name>A0A4R1RZX1_HYDET</name>
<proteinExistence type="predicted"/>
<dbReference type="RefSeq" id="WP_132013557.1">
    <property type="nucleotide sequence ID" value="NZ_SLUN01000006.1"/>
</dbReference>
<reference evidence="1 2" key="1">
    <citation type="submission" date="2019-03" db="EMBL/GenBank/DDBJ databases">
        <title>Genomic Encyclopedia of Type Strains, Phase IV (KMG-IV): sequencing the most valuable type-strain genomes for metagenomic binning, comparative biology and taxonomic classification.</title>
        <authorList>
            <person name="Goeker M."/>
        </authorList>
    </citation>
    <scope>NUCLEOTIDE SEQUENCE [LARGE SCALE GENOMIC DNA]</scope>
    <source>
        <strain evidence="1 2">LX-B</strain>
    </source>
</reference>
<keyword evidence="2" id="KW-1185">Reference proteome</keyword>
<organism evidence="1 2">
    <name type="scientific">Hydrogenispora ethanolica</name>
    <dbReference type="NCBI Taxonomy" id="1082276"/>
    <lineage>
        <taxon>Bacteria</taxon>
        <taxon>Bacillati</taxon>
        <taxon>Bacillota</taxon>
        <taxon>Hydrogenispora</taxon>
    </lineage>
</organism>
<dbReference type="EMBL" id="SLUN01000006">
    <property type="protein sequence ID" value="TCL72346.1"/>
    <property type="molecule type" value="Genomic_DNA"/>
</dbReference>
<dbReference type="Proteomes" id="UP000295008">
    <property type="component" value="Unassembled WGS sequence"/>
</dbReference>
<protein>
    <submittedName>
        <fullName evidence="1">Uncharacterized protein</fullName>
    </submittedName>
</protein>
<accession>A0A4R1RZX1</accession>